<reference evidence="1" key="1">
    <citation type="submission" date="2021-02" db="EMBL/GenBank/DDBJ databases">
        <authorList>
            <person name="Dougan E. K."/>
            <person name="Rhodes N."/>
            <person name="Thang M."/>
            <person name="Chan C."/>
        </authorList>
    </citation>
    <scope>NUCLEOTIDE SEQUENCE</scope>
</reference>
<protein>
    <submittedName>
        <fullName evidence="1">Uncharacterized protein</fullName>
    </submittedName>
</protein>
<feature type="non-terminal residue" evidence="1">
    <location>
        <position position="170"/>
    </location>
</feature>
<accession>A0A813I7S2</accession>
<sequence>QECVDGPDKGNAVGRCPKVSRGLTCALLSSAAGLALLRLWSESELAAAEPRREDYGLLGADPRLARFSDHCLADVFVPEEESWSSPAATEEGTAPPALDRVLVFFNHGDSSPVQGWPLDGNPPPHWDCRPADLPRHWRLNKGVEFQAIAPDGSWLDRSFSPDHIPNEDQP</sequence>
<evidence type="ECO:0000313" key="1">
    <source>
        <dbReference type="EMBL" id="CAE8647151.1"/>
    </source>
</evidence>
<organism evidence="1 2">
    <name type="scientific">Polarella glacialis</name>
    <name type="common">Dinoflagellate</name>
    <dbReference type="NCBI Taxonomy" id="89957"/>
    <lineage>
        <taxon>Eukaryota</taxon>
        <taxon>Sar</taxon>
        <taxon>Alveolata</taxon>
        <taxon>Dinophyceae</taxon>
        <taxon>Suessiales</taxon>
        <taxon>Suessiaceae</taxon>
        <taxon>Polarella</taxon>
    </lineage>
</organism>
<evidence type="ECO:0000313" key="2">
    <source>
        <dbReference type="Proteomes" id="UP000626109"/>
    </source>
</evidence>
<proteinExistence type="predicted"/>
<feature type="non-terminal residue" evidence="1">
    <location>
        <position position="1"/>
    </location>
</feature>
<comment type="caution">
    <text evidence="1">The sequence shown here is derived from an EMBL/GenBank/DDBJ whole genome shotgun (WGS) entry which is preliminary data.</text>
</comment>
<dbReference type="EMBL" id="CAJNNW010005155">
    <property type="protein sequence ID" value="CAE8647151.1"/>
    <property type="molecule type" value="Genomic_DNA"/>
</dbReference>
<dbReference type="Proteomes" id="UP000626109">
    <property type="component" value="Unassembled WGS sequence"/>
</dbReference>
<dbReference type="AlphaFoldDB" id="A0A813I7S2"/>
<name>A0A813I7S2_POLGL</name>
<gene>
    <name evidence="1" type="ORF">PGLA2088_LOCUS5425</name>
</gene>